<comment type="similarity">
    <text evidence="10">Belongs to the class-II aminoacyl-tRNA synthetase family. ProS type 1 subfamily.</text>
</comment>
<evidence type="ECO:0000256" key="2">
    <source>
        <dbReference type="ARBA" id="ARBA00011738"/>
    </source>
</evidence>
<keyword evidence="4 10" id="KW-0436">Ligase</keyword>
<dbReference type="InterPro" id="IPR023717">
    <property type="entry name" value="Pro-tRNA-Synthase_IIa_type1"/>
</dbReference>
<gene>
    <name evidence="10" type="primary">proS</name>
    <name evidence="12" type="ORF">IM787_19150</name>
</gene>
<dbReference type="PANTHER" id="PTHR42753">
    <property type="entry name" value="MITOCHONDRIAL RIBOSOME PROTEIN L39/PROLYL-TRNA LIGASE FAMILY MEMBER"/>
    <property type="match status" value="1"/>
</dbReference>
<dbReference type="InterPro" id="IPR044140">
    <property type="entry name" value="ProRS_anticodon_short"/>
</dbReference>
<protein>
    <recommendedName>
        <fullName evidence="10">Proline--tRNA ligase</fullName>
        <ecNumber evidence="10">6.1.1.15</ecNumber>
    </recommendedName>
    <alternativeName>
        <fullName evidence="10">Prolyl-tRNA synthetase</fullName>
        <shortName evidence="10">ProRS</shortName>
    </alternativeName>
</protein>
<name>A0ABR9S843_9BURK</name>
<dbReference type="InterPro" id="IPR033730">
    <property type="entry name" value="ProRS_core_prok"/>
</dbReference>
<keyword evidence="13" id="KW-1185">Reference proteome</keyword>
<dbReference type="CDD" id="cd00861">
    <property type="entry name" value="ProRS_anticodon_short"/>
    <property type="match status" value="1"/>
</dbReference>
<dbReference type="Gene3D" id="3.30.930.10">
    <property type="entry name" value="Bira Bifunctional Protein, Domain 2"/>
    <property type="match status" value="2"/>
</dbReference>
<dbReference type="Pfam" id="PF00587">
    <property type="entry name" value="tRNA-synt_2b"/>
    <property type="match status" value="1"/>
</dbReference>
<keyword evidence="8 10" id="KW-0030">Aminoacyl-tRNA synthetase</keyword>
<dbReference type="PIRSF" id="PIRSF001535">
    <property type="entry name" value="ProRS_1"/>
    <property type="match status" value="1"/>
</dbReference>
<dbReference type="Pfam" id="PF04073">
    <property type="entry name" value="tRNA_edit"/>
    <property type="match status" value="1"/>
</dbReference>
<dbReference type="InterPro" id="IPR002314">
    <property type="entry name" value="aa-tRNA-synt_IIb"/>
</dbReference>
<organism evidence="12 13">
    <name type="scientific">Ramlibacter pallidus</name>
    <dbReference type="NCBI Taxonomy" id="2780087"/>
    <lineage>
        <taxon>Bacteria</taxon>
        <taxon>Pseudomonadati</taxon>
        <taxon>Pseudomonadota</taxon>
        <taxon>Betaproteobacteria</taxon>
        <taxon>Burkholderiales</taxon>
        <taxon>Comamonadaceae</taxon>
        <taxon>Ramlibacter</taxon>
    </lineage>
</organism>
<dbReference type="InterPro" id="IPR006195">
    <property type="entry name" value="aa-tRNA-synth_II"/>
</dbReference>
<keyword evidence="3 10" id="KW-0963">Cytoplasm</keyword>
<dbReference type="Gene3D" id="3.40.50.800">
    <property type="entry name" value="Anticodon-binding domain"/>
    <property type="match status" value="1"/>
</dbReference>
<evidence type="ECO:0000256" key="5">
    <source>
        <dbReference type="ARBA" id="ARBA00022741"/>
    </source>
</evidence>
<keyword evidence="5 10" id="KW-0547">Nucleotide-binding</keyword>
<dbReference type="EC" id="6.1.1.15" evidence="10"/>
<keyword evidence="6 10" id="KW-0067">ATP-binding</keyword>
<dbReference type="InterPro" id="IPR002316">
    <property type="entry name" value="Pro-tRNA-ligase_IIa"/>
</dbReference>
<proteinExistence type="inferred from homology"/>
<dbReference type="SUPFAM" id="SSF55826">
    <property type="entry name" value="YbaK/ProRS associated domain"/>
    <property type="match status" value="1"/>
</dbReference>
<dbReference type="InterPro" id="IPR036621">
    <property type="entry name" value="Anticodon-bd_dom_sf"/>
</dbReference>
<comment type="caution">
    <text evidence="12">The sequence shown here is derived from an EMBL/GenBank/DDBJ whole genome shotgun (WGS) entry which is preliminary data.</text>
</comment>
<dbReference type="PRINTS" id="PR01046">
    <property type="entry name" value="TRNASYNTHPRO"/>
</dbReference>
<dbReference type="CDD" id="cd00779">
    <property type="entry name" value="ProRS_core_prok"/>
    <property type="match status" value="1"/>
</dbReference>
<dbReference type="InterPro" id="IPR004500">
    <property type="entry name" value="Pro-tRNA-synth_IIa_bac-type"/>
</dbReference>
<dbReference type="SUPFAM" id="SSF55681">
    <property type="entry name" value="Class II aaRS and biotin synthetases"/>
    <property type="match status" value="1"/>
</dbReference>
<evidence type="ECO:0000256" key="1">
    <source>
        <dbReference type="ARBA" id="ARBA00004496"/>
    </source>
</evidence>
<dbReference type="Proteomes" id="UP000806285">
    <property type="component" value="Unassembled WGS sequence"/>
</dbReference>
<dbReference type="PROSITE" id="PS50862">
    <property type="entry name" value="AA_TRNA_LIGASE_II"/>
    <property type="match status" value="1"/>
</dbReference>
<comment type="subunit">
    <text evidence="2 10">Homodimer.</text>
</comment>
<dbReference type="NCBIfam" id="NF006625">
    <property type="entry name" value="PRK09194.1"/>
    <property type="match status" value="1"/>
</dbReference>
<comment type="function">
    <text evidence="10">Catalyzes the attachment of proline to tRNA(Pro) in a two-step reaction: proline is first activated by ATP to form Pro-AMP and then transferred to the acceptor end of tRNA(Pro). As ProRS can inadvertently accommodate and process non-cognate amino acids such as alanine and cysteine, to avoid such errors it has two additional distinct editing activities against alanine. One activity is designated as 'pretransfer' editing and involves the tRNA(Pro)-independent hydrolysis of activated Ala-AMP. The other activity is designated 'posttransfer' editing and involves deacylation of mischarged Ala-tRNA(Pro). The misacylated Cys-tRNA(Pro) is not edited by ProRS.</text>
</comment>
<evidence type="ECO:0000313" key="13">
    <source>
        <dbReference type="Proteomes" id="UP000806285"/>
    </source>
</evidence>
<dbReference type="RefSeq" id="WP_193678297.1">
    <property type="nucleotide sequence ID" value="NZ_JADDIV010000005.1"/>
</dbReference>
<dbReference type="EMBL" id="JADDIV010000005">
    <property type="protein sequence ID" value="MBE7369688.1"/>
    <property type="molecule type" value="Genomic_DNA"/>
</dbReference>
<dbReference type="SUPFAM" id="SSF52954">
    <property type="entry name" value="Class II aaRS ABD-related"/>
    <property type="match status" value="1"/>
</dbReference>
<reference evidence="12 13" key="1">
    <citation type="submission" date="2020-10" db="EMBL/GenBank/DDBJ databases">
        <title>Ramlibacter sp. HM2 16S ribosomal RNA gene Genome sequencing and assembly.</title>
        <authorList>
            <person name="Kang M."/>
        </authorList>
    </citation>
    <scope>NUCLEOTIDE SEQUENCE [LARGE SCALE GENOMIC DNA]</scope>
    <source>
        <strain evidence="12 13">HM2</strain>
    </source>
</reference>
<feature type="domain" description="Aminoacyl-transfer RNA synthetases class-II family profile" evidence="11">
    <location>
        <begin position="38"/>
        <end position="476"/>
    </location>
</feature>
<evidence type="ECO:0000256" key="3">
    <source>
        <dbReference type="ARBA" id="ARBA00022490"/>
    </source>
</evidence>
<dbReference type="GO" id="GO:0004827">
    <property type="term" value="F:proline-tRNA ligase activity"/>
    <property type="evidence" value="ECO:0007669"/>
    <property type="project" value="UniProtKB-EC"/>
</dbReference>
<evidence type="ECO:0000256" key="10">
    <source>
        <dbReference type="HAMAP-Rule" id="MF_01569"/>
    </source>
</evidence>
<dbReference type="Pfam" id="PF03129">
    <property type="entry name" value="HGTP_anticodon"/>
    <property type="match status" value="1"/>
</dbReference>
<comment type="domain">
    <text evidence="10">Consists of three domains: the N-terminal catalytic domain, the editing domain and the C-terminal anticodon-binding domain.</text>
</comment>
<dbReference type="InterPro" id="IPR036754">
    <property type="entry name" value="YbaK/aa-tRNA-synt-asso_dom_sf"/>
</dbReference>
<dbReference type="HAMAP" id="MF_01569">
    <property type="entry name" value="Pro_tRNA_synth_type1"/>
    <property type="match status" value="1"/>
</dbReference>
<dbReference type="InterPro" id="IPR007214">
    <property type="entry name" value="YbaK/aa-tRNA-synth-assoc-dom"/>
</dbReference>
<evidence type="ECO:0000256" key="9">
    <source>
        <dbReference type="ARBA" id="ARBA00047671"/>
    </source>
</evidence>
<dbReference type="InterPro" id="IPR050062">
    <property type="entry name" value="Pro-tRNA_synthetase"/>
</dbReference>
<dbReference type="PANTHER" id="PTHR42753:SF2">
    <property type="entry name" value="PROLINE--TRNA LIGASE"/>
    <property type="match status" value="1"/>
</dbReference>
<evidence type="ECO:0000256" key="7">
    <source>
        <dbReference type="ARBA" id="ARBA00022917"/>
    </source>
</evidence>
<comment type="catalytic activity">
    <reaction evidence="9 10">
        <text>tRNA(Pro) + L-proline + ATP = L-prolyl-tRNA(Pro) + AMP + diphosphate</text>
        <dbReference type="Rhea" id="RHEA:14305"/>
        <dbReference type="Rhea" id="RHEA-COMP:9700"/>
        <dbReference type="Rhea" id="RHEA-COMP:9702"/>
        <dbReference type="ChEBI" id="CHEBI:30616"/>
        <dbReference type="ChEBI" id="CHEBI:33019"/>
        <dbReference type="ChEBI" id="CHEBI:60039"/>
        <dbReference type="ChEBI" id="CHEBI:78442"/>
        <dbReference type="ChEBI" id="CHEBI:78532"/>
        <dbReference type="ChEBI" id="CHEBI:456215"/>
        <dbReference type="EC" id="6.1.1.15"/>
    </reaction>
</comment>
<keyword evidence="7 10" id="KW-0648">Protein biosynthesis</keyword>
<comment type="subcellular location">
    <subcellularLocation>
        <location evidence="1 10">Cytoplasm</location>
    </subcellularLocation>
</comment>
<dbReference type="Gene3D" id="3.90.960.10">
    <property type="entry name" value="YbaK/aminoacyl-tRNA synthetase-associated domain"/>
    <property type="match status" value="1"/>
</dbReference>
<sequence length="580" mass="63891">MRASQFLISTLKEAPADAEVASHRLMMRAGMIKKLGAGIYTYMPMGLRVIRKVEAIVREEMDRAGAVECTMPVVQPAELWQESGRFEKMGPELLRIKDRHDRDFVVQPTSEEVVTDIARQDLRSYKQLPKNLYQVQTKFRDERRPRFGLMRGREFIMKDAYSFDRDAAGAKKSYEAMAQAYRRIFDRFGLRYRAVAADSGAIGGDLSEEFQVIAATGEDAIVYCPDSEYAANMEKAEALAPSQPRGAATQPMEKVATPGKSTCEQVADLLKVPLTRTVKSLVLATDVVDDKGQPVKTQVWLLLVRGDHDMNEIKVGKVPGLDNGFRFATVPEIEAHFGTKPGYLGPIGLKQPVRIVADREVAVMADWICGANEEGYHLTGVNWGRDVPEPVVADLRNVVAGDLSPDGKGKLAIERGIEVGHIFVLGTKYSKAMDATFLDEDGKPKFFEMGCYGIGITRLPAAAIEQNNDERGIIWPDAIAPFTVVVCPIGMDRSAEVKAAAEKLHDELAAAGVDVMLDDRGERPGAMFADWELIGVPHRVVISDRGLKEGQLEYQHRRDAGATKVPAGEIAAFLKARLAA</sequence>
<evidence type="ECO:0000256" key="6">
    <source>
        <dbReference type="ARBA" id="ARBA00022840"/>
    </source>
</evidence>
<evidence type="ECO:0000313" key="12">
    <source>
        <dbReference type="EMBL" id="MBE7369688.1"/>
    </source>
</evidence>
<dbReference type="CDD" id="cd04334">
    <property type="entry name" value="ProRS-INS"/>
    <property type="match status" value="1"/>
</dbReference>
<evidence type="ECO:0000259" key="11">
    <source>
        <dbReference type="PROSITE" id="PS50862"/>
    </source>
</evidence>
<dbReference type="InterPro" id="IPR045864">
    <property type="entry name" value="aa-tRNA-synth_II/BPL/LPL"/>
</dbReference>
<evidence type="ECO:0000256" key="4">
    <source>
        <dbReference type="ARBA" id="ARBA00022598"/>
    </source>
</evidence>
<dbReference type="InterPro" id="IPR004154">
    <property type="entry name" value="Anticodon-bd"/>
</dbReference>
<accession>A0ABR9S843</accession>
<evidence type="ECO:0000256" key="8">
    <source>
        <dbReference type="ARBA" id="ARBA00023146"/>
    </source>
</evidence>
<dbReference type="NCBIfam" id="TIGR00409">
    <property type="entry name" value="proS_fam_II"/>
    <property type="match status" value="1"/>
</dbReference>